<reference evidence="2 3" key="1">
    <citation type="submission" date="2024-08" db="EMBL/GenBank/DDBJ databases">
        <title>Whole-genome sequencing of halo(alkali)philic microorganisms from hypersaline lakes.</title>
        <authorList>
            <person name="Sorokin D.Y."/>
            <person name="Merkel A.Y."/>
            <person name="Messina E."/>
            <person name="Yakimov M."/>
        </authorList>
    </citation>
    <scope>NUCLEOTIDE SEQUENCE [LARGE SCALE GENOMIC DNA]</scope>
    <source>
        <strain evidence="2 3">AB-hyl4</strain>
    </source>
</reference>
<dbReference type="NCBIfam" id="TIGR02532">
    <property type="entry name" value="IV_pilin_GFxxxE"/>
    <property type="match status" value="1"/>
</dbReference>
<dbReference type="Pfam" id="PF07596">
    <property type="entry name" value="SBP_bac_10"/>
    <property type="match status" value="1"/>
</dbReference>
<feature type="domain" description="DUF1559" evidence="1">
    <location>
        <begin position="32"/>
        <end position="80"/>
    </location>
</feature>
<organism evidence="2 3">
    <name type="scientific">Natronomicrosphaera hydrolytica</name>
    <dbReference type="NCBI Taxonomy" id="3242702"/>
    <lineage>
        <taxon>Bacteria</taxon>
        <taxon>Pseudomonadati</taxon>
        <taxon>Planctomycetota</taxon>
        <taxon>Phycisphaerae</taxon>
        <taxon>Phycisphaerales</taxon>
        <taxon>Phycisphaeraceae</taxon>
        <taxon>Natronomicrosphaera</taxon>
    </lineage>
</organism>
<dbReference type="InterPro" id="IPR012902">
    <property type="entry name" value="N_methyl_site"/>
</dbReference>
<dbReference type="EMBL" id="JBGUBD010000002">
    <property type="protein sequence ID" value="MFA9477380.1"/>
    <property type="molecule type" value="Genomic_DNA"/>
</dbReference>
<evidence type="ECO:0000313" key="3">
    <source>
        <dbReference type="Proteomes" id="UP001575105"/>
    </source>
</evidence>
<evidence type="ECO:0000313" key="2">
    <source>
        <dbReference type="EMBL" id="MFA9477380.1"/>
    </source>
</evidence>
<dbReference type="PANTHER" id="PTHR30093:SF2">
    <property type="entry name" value="TYPE II SECRETION SYSTEM PROTEIN H"/>
    <property type="match status" value="1"/>
</dbReference>
<proteinExistence type="predicted"/>
<sequence>MRHRHAFTLIELLVVISIIALLIAILLPALSQAREVARDVGCMSNLRQIGLYLRMYIDDHREHLPPNRSSLPNRSNAWNKLDLVQPYMSVQEYDPNDYTVWRGVFACPSVHDGRMTYTMNYWLRNPLPDIPNTEHMFDPNDFPQPSKLITVFDGRLDHHQGRTSNGLRWNSDFVDYRHPRVPSHYRQGKANFLSFDGHVEKQDWYSVTPPPWGDREALVWY</sequence>
<dbReference type="Pfam" id="PF07963">
    <property type="entry name" value="N_methyl"/>
    <property type="match status" value="1"/>
</dbReference>
<keyword evidence="3" id="KW-1185">Reference proteome</keyword>
<dbReference type="Proteomes" id="UP001575105">
    <property type="component" value="Unassembled WGS sequence"/>
</dbReference>
<gene>
    <name evidence="2" type="ORF">ACERK3_03620</name>
</gene>
<dbReference type="PANTHER" id="PTHR30093">
    <property type="entry name" value="GENERAL SECRETION PATHWAY PROTEIN G"/>
    <property type="match status" value="1"/>
</dbReference>
<dbReference type="Gene3D" id="3.30.700.10">
    <property type="entry name" value="Glycoprotein, Type 4 Pilin"/>
    <property type="match status" value="1"/>
</dbReference>
<evidence type="ECO:0000259" key="1">
    <source>
        <dbReference type="Pfam" id="PF07596"/>
    </source>
</evidence>
<dbReference type="InterPro" id="IPR011453">
    <property type="entry name" value="DUF1559"/>
</dbReference>
<accession>A0ABV4U1A7</accession>
<name>A0ABV4U1A7_9BACT</name>
<protein>
    <submittedName>
        <fullName evidence="2">Type II secretion system protein</fullName>
    </submittedName>
</protein>
<dbReference type="InterPro" id="IPR045584">
    <property type="entry name" value="Pilin-like"/>
</dbReference>
<comment type="caution">
    <text evidence="2">The sequence shown here is derived from an EMBL/GenBank/DDBJ whole genome shotgun (WGS) entry which is preliminary data.</text>
</comment>
<dbReference type="RefSeq" id="WP_425344305.1">
    <property type="nucleotide sequence ID" value="NZ_JBGUBD010000002.1"/>
</dbReference>
<dbReference type="SUPFAM" id="SSF54523">
    <property type="entry name" value="Pili subunits"/>
    <property type="match status" value="1"/>
</dbReference>